<keyword evidence="9" id="KW-1185">Reference proteome</keyword>
<evidence type="ECO:0000256" key="1">
    <source>
        <dbReference type="ARBA" id="ARBA00001933"/>
    </source>
</evidence>
<keyword evidence="2 6" id="KW-0663">Pyridoxal phosphate</keyword>
<evidence type="ECO:0000256" key="3">
    <source>
        <dbReference type="ARBA" id="ARBA00023239"/>
    </source>
</evidence>
<dbReference type="InterPro" id="IPR013783">
    <property type="entry name" value="Ig-like_fold"/>
</dbReference>
<dbReference type="GO" id="GO:0019752">
    <property type="term" value="P:carboxylic acid metabolic process"/>
    <property type="evidence" value="ECO:0007669"/>
    <property type="project" value="InterPro"/>
</dbReference>
<feature type="domain" description="CBM20" evidence="7">
    <location>
        <begin position="8"/>
        <end position="124"/>
    </location>
</feature>
<keyword evidence="5" id="KW-0624">Polysaccharide degradation</keyword>
<dbReference type="Gene3D" id="2.60.40.10">
    <property type="entry name" value="Immunoglobulins"/>
    <property type="match status" value="1"/>
</dbReference>
<dbReference type="CDD" id="cd05808">
    <property type="entry name" value="CBM20_alpha_amylase"/>
    <property type="match status" value="1"/>
</dbReference>
<gene>
    <name evidence="8" type="ORF">NLI96_g3501</name>
</gene>
<dbReference type="AlphaFoldDB" id="A0AAD5V8U9"/>
<dbReference type="GO" id="GO:2001070">
    <property type="term" value="F:starch binding"/>
    <property type="evidence" value="ECO:0007669"/>
    <property type="project" value="InterPro"/>
</dbReference>
<dbReference type="GO" id="GO:0000272">
    <property type="term" value="P:polysaccharide catabolic process"/>
    <property type="evidence" value="ECO:0007669"/>
    <property type="project" value="UniProtKB-KW"/>
</dbReference>
<name>A0AAD5V8U9_9APHY</name>
<organism evidence="8 9">
    <name type="scientific">Meripilus lineatus</name>
    <dbReference type="NCBI Taxonomy" id="2056292"/>
    <lineage>
        <taxon>Eukaryota</taxon>
        <taxon>Fungi</taxon>
        <taxon>Dikarya</taxon>
        <taxon>Basidiomycota</taxon>
        <taxon>Agaricomycotina</taxon>
        <taxon>Agaricomycetes</taxon>
        <taxon>Polyporales</taxon>
        <taxon>Meripilaceae</taxon>
        <taxon>Meripilus</taxon>
    </lineage>
</organism>
<dbReference type="SUPFAM" id="SSF49452">
    <property type="entry name" value="Starch-binding domain-like"/>
    <property type="match status" value="1"/>
</dbReference>
<dbReference type="InterPro" id="IPR013784">
    <property type="entry name" value="Carb-bd-like_fold"/>
</dbReference>
<feature type="modified residue" description="N6-(pyridoxal phosphate)lysine" evidence="6">
    <location>
        <position position="634"/>
    </location>
</feature>
<proteinExistence type="predicted"/>
<dbReference type="Pfam" id="PF00282">
    <property type="entry name" value="Pyridoxal_deC"/>
    <property type="match status" value="1"/>
</dbReference>
<protein>
    <recommendedName>
        <fullName evidence="7">CBM20 domain-containing protein</fullName>
    </recommendedName>
</protein>
<dbReference type="EMBL" id="JANAWD010000091">
    <property type="protein sequence ID" value="KAJ3487481.1"/>
    <property type="molecule type" value="Genomic_DNA"/>
</dbReference>
<dbReference type="PANTHER" id="PTHR42735">
    <property type="match status" value="1"/>
</dbReference>
<dbReference type="GO" id="GO:0016830">
    <property type="term" value="F:carbon-carbon lyase activity"/>
    <property type="evidence" value="ECO:0007669"/>
    <property type="project" value="InterPro"/>
</dbReference>
<keyword evidence="3" id="KW-0456">Lyase</keyword>
<accession>A0AAD5V8U9</accession>
<dbReference type="InterPro" id="IPR002129">
    <property type="entry name" value="PyrdxlP-dep_de-COase"/>
</dbReference>
<evidence type="ECO:0000256" key="6">
    <source>
        <dbReference type="PIRSR" id="PIRSR602129-50"/>
    </source>
</evidence>
<dbReference type="InterPro" id="IPR015421">
    <property type="entry name" value="PyrdxlP-dep_Trfase_major"/>
</dbReference>
<reference evidence="8" key="1">
    <citation type="submission" date="2022-07" db="EMBL/GenBank/DDBJ databases">
        <title>Genome Sequence of Physisporinus lineatus.</title>
        <authorList>
            <person name="Buettner E."/>
        </authorList>
    </citation>
    <scope>NUCLEOTIDE SEQUENCE</scope>
    <source>
        <strain evidence="8">VT162</strain>
    </source>
</reference>
<dbReference type="Gene3D" id="3.40.640.10">
    <property type="entry name" value="Type I PLP-dependent aspartate aminotransferase-like (Major domain)"/>
    <property type="match status" value="1"/>
</dbReference>
<comment type="caution">
    <text evidence="8">The sequence shown here is derived from an EMBL/GenBank/DDBJ whole genome shotgun (WGS) entry which is preliminary data.</text>
</comment>
<dbReference type="PANTHER" id="PTHR42735:SF4">
    <property type="entry name" value="PYRIDOXAL PHOSPHATE-DEPENDENT DECARBOXYLASE FAMILY PROTEIN"/>
    <property type="match status" value="1"/>
</dbReference>
<dbReference type="PROSITE" id="PS51166">
    <property type="entry name" value="CBM20"/>
    <property type="match status" value="1"/>
</dbReference>
<dbReference type="SUPFAM" id="SSF53383">
    <property type="entry name" value="PLP-dependent transferases"/>
    <property type="match status" value="1"/>
</dbReference>
<dbReference type="Proteomes" id="UP001212997">
    <property type="component" value="Unassembled WGS sequence"/>
</dbReference>
<dbReference type="Pfam" id="PF00686">
    <property type="entry name" value="CBM_20"/>
    <property type="match status" value="1"/>
</dbReference>
<dbReference type="SMART" id="SM01065">
    <property type="entry name" value="CBM_2"/>
    <property type="match status" value="1"/>
</dbReference>
<comment type="cofactor">
    <cofactor evidence="1 6">
        <name>pyridoxal 5'-phosphate</name>
        <dbReference type="ChEBI" id="CHEBI:597326"/>
    </cofactor>
</comment>
<evidence type="ECO:0000313" key="9">
    <source>
        <dbReference type="Proteomes" id="UP001212997"/>
    </source>
</evidence>
<dbReference type="GO" id="GO:0030170">
    <property type="term" value="F:pyridoxal phosphate binding"/>
    <property type="evidence" value="ECO:0007669"/>
    <property type="project" value="InterPro"/>
</dbReference>
<evidence type="ECO:0000256" key="5">
    <source>
        <dbReference type="ARBA" id="ARBA00023326"/>
    </source>
</evidence>
<dbReference type="InterPro" id="IPR015424">
    <property type="entry name" value="PyrdxlP-dep_Trfase"/>
</dbReference>
<dbReference type="InterPro" id="IPR002044">
    <property type="entry name" value="CBM20"/>
</dbReference>
<evidence type="ECO:0000259" key="7">
    <source>
        <dbReference type="PROSITE" id="PS51166"/>
    </source>
</evidence>
<evidence type="ECO:0000313" key="8">
    <source>
        <dbReference type="EMBL" id="KAJ3487481.1"/>
    </source>
</evidence>
<evidence type="ECO:0000256" key="4">
    <source>
        <dbReference type="ARBA" id="ARBA00023277"/>
    </source>
</evidence>
<dbReference type="InterPro" id="IPR050477">
    <property type="entry name" value="GrpII_AminoAcid_Decarb"/>
</dbReference>
<sequence length="1244" mass="139439">MLSRLLSSEVSGSFSNLFGLLSEVDGSAENIYITGSVDALQNWSPDNALILNPANYPTWSITINLPASTAIEYKYIRKFNGQVTWESDPNMRITTPASVRNCHLVFSVPMLGRRDCKNDIDWEQYADVLSRIHTEACLWIQNGDWVTLSESEAYALWMLPYVHRGGFPRRGGHMIKRLMNVWSPPKRQLNGRSLESSFAVISTRFPCPLPIYDYEQDERAYENTAAWFLGPKAENHGFMEQAFGLVVDRLLKARKAYKPDDPDYITEGVMSSGGYQQAMQKTFCLLDELSKYMSKHNIPFYSPRYAAHMNGDTTLPATLGYLLGMLYNPNNVSAEASPLTTMIEYEVGQDLCKMLGYQEKKPKPWGHITCDGSVANLESMWVARNLKFYPLSLKNAMAPGGPLNRIAESFQVTLCGGGSKLFNECSTWELLNLTPDTVLDLERRVTQDFGFSKKYYQKVMGDHIIQTISKDSLLSQYGIEPPQYFVATTKHYSWPKGAAITGIGSENLIEVRVDNNARMDPAYLEQLLEDRLQRKQAVYAVVAIIGSTEHGSVDPLDQIVYLREKFQKKGLSFVIHADAAWGGYFASLLRDIPPGREYGTPVDPIVIRMGLPDHTKKQLESLKYADSITTDPHKPGYIPYPAGSLCYRDERMTSLVTWTTPYIGYEAANTQTMGIYGLEGSKPGAAPVAVWLSHAAIGLHKGGYGSLLGQAMFTAVKMYCRWATMSTEGSNLIVVPLNMLPSEQRLHPTTAEVEEEKRFIREKILNLSNRDLLKDEKALAKLQLLGSDLMINAFACNFRVDGVANTSVAEANVLNAEIYEALSVYHVSGDVKERDVFLMSTVLSQKQYGECLTNFKRRLGLLGDEDLFVLSNVSTSPFLTANQFDGDLADVVKRTAEEVIAKICVPRNRVYKAKHSFLIQGTDRLHLVYLPVLPMATHRQQLIMTVDLPAAAMRTYLRAQEQDPTAFFCLHTAEEVLLSDILRDGSFQAQIEKRIPEKNNSIGNCGGHIFELPVKVVITRIIVHRPLDPHLLDSSYPKQMPFYLYGTSQRQHIDHILLSSPNVQLSASDITLKLAEEASSGFKLEAEIEQGLVAVFDEVPEAEMQPFDEILPPSFFSPRKEFAVTIRRGGPDSGLHSAVVARGTLTLGSKVFIDFDMLNKSLVEIIRGNRFPKEDIDKLEKFLKDKELSLEHIESHEHQSIISNGGHTILSVVPLQAKAKTHQNDGLQQLPQMSAFRAPWRLNV</sequence>
<keyword evidence="4" id="KW-0119">Carbohydrate metabolism</keyword>
<evidence type="ECO:0000256" key="2">
    <source>
        <dbReference type="ARBA" id="ARBA00022898"/>
    </source>
</evidence>